<dbReference type="RefSeq" id="WP_142037555.1">
    <property type="nucleotide sequence ID" value="NZ_JBHTGS010000001.1"/>
</dbReference>
<dbReference type="InParanoid" id="A0A543AUQ2"/>
<accession>A0A543AUQ2</accession>
<dbReference type="AlphaFoldDB" id="A0A543AUQ2"/>
<sequence>MSIEDLSSSISGNVEAAEQLAAGINASREQANQLHGQLMSLAAESVAAQLNVCAEELQKAIGQVQGLKVQLEQARTQAEAAKTA</sequence>
<dbReference type="EMBL" id="VFOW01000001">
    <property type="protein sequence ID" value="TQL76318.1"/>
    <property type="molecule type" value="Genomic_DNA"/>
</dbReference>
<dbReference type="Proteomes" id="UP000317043">
    <property type="component" value="Unassembled WGS sequence"/>
</dbReference>
<reference evidence="2 3" key="1">
    <citation type="submission" date="2019-06" db="EMBL/GenBank/DDBJ databases">
        <title>Sequencing the genomes of 1000 actinobacteria strains.</title>
        <authorList>
            <person name="Klenk H.-P."/>
        </authorList>
    </citation>
    <scope>NUCLEOTIDE SEQUENCE [LARGE SCALE GENOMIC DNA]</scope>
    <source>
        <strain evidence="2 3">DSM 45928</strain>
    </source>
</reference>
<name>A0A543AUQ2_9ACTN</name>
<proteinExistence type="predicted"/>
<gene>
    <name evidence="2" type="ORF">FB566_1845</name>
</gene>
<comment type="caution">
    <text evidence="2">The sequence shown here is derived from an EMBL/GenBank/DDBJ whole genome shotgun (WGS) entry which is preliminary data.</text>
</comment>
<keyword evidence="3" id="KW-1185">Reference proteome</keyword>
<evidence type="ECO:0000313" key="2">
    <source>
        <dbReference type="EMBL" id="TQL76318.1"/>
    </source>
</evidence>
<feature type="coiled-coil region" evidence="1">
    <location>
        <begin position="54"/>
        <end position="84"/>
    </location>
</feature>
<protein>
    <submittedName>
        <fullName evidence="2">Uncharacterized protein</fullName>
    </submittedName>
</protein>
<keyword evidence="1" id="KW-0175">Coiled coil</keyword>
<evidence type="ECO:0000313" key="3">
    <source>
        <dbReference type="Proteomes" id="UP000317043"/>
    </source>
</evidence>
<organism evidence="2 3">
    <name type="scientific">Stackebrandtia endophytica</name>
    <dbReference type="NCBI Taxonomy" id="1496996"/>
    <lineage>
        <taxon>Bacteria</taxon>
        <taxon>Bacillati</taxon>
        <taxon>Actinomycetota</taxon>
        <taxon>Actinomycetes</taxon>
        <taxon>Glycomycetales</taxon>
        <taxon>Glycomycetaceae</taxon>
        <taxon>Stackebrandtia</taxon>
    </lineage>
</organism>
<evidence type="ECO:0000256" key="1">
    <source>
        <dbReference type="SAM" id="Coils"/>
    </source>
</evidence>